<keyword evidence="5" id="KW-1185">Reference proteome</keyword>
<keyword evidence="3" id="KW-0732">Signal</keyword>
<evidence type="ECO:0000256" key="2">
    <source>
        <dbReference type="SAM" id="Phobius"/>
    </source>
</evidence>
<organism evidence="4 5">
    <name type="scientific">Streptodolium elevatio</name>
    <dbReference type="NCBI Taxonomy" id="3157996"/>
    <lineage>
        <taxon>Bacteria</taxon>
        <taxon>Bacillati</taxon>
        <taxon>Actinomycetota</taxon>
        <taxon>Actinomycetes</taxon>
        <taxon>Kitasatosporales</taxon>
        <taxon>Streptomycetaceae</taxon>
        <taxon>Streptodolium</taxon>
    </lineage>
</organism>
<feature type="region of interest" description="Disordered" evidence="1">
    <location>
        <begin position="42"/>
        <end position="79"/>
    </location>
</feature>
<dbReference type="RefSeq" id="WP_358363994.1">
    <property type="nucleotide sequence ID" value="NZ_JBEZFP010000194.1"/>
</dbReference>
<proteinExistence type="predicted"/>
<feature type="compositionally biased region" description="Basic residues" evidence="1">
    <location>
        <begin position="69"/>
        <end position="79"/>
    </location>
</feature>
<dbReference type="Proteomes" id="UP001551482">
    <property type="component" value="Unassembled WGS sequence"/>
</dbReference>
<dbReference type="EMBL" id="JBEZFP010000194">
    <property type="protein sequence ID" value="MEU8139715.1"/>
    <property type="molecule type" value="Genomic_DNA"/>
</dbReference>
<feature type="signal peptide" evidence="3">
    <location>
        <begin position="1"/>
        <end position="22"/>
    </location>
</feature>
<protein>
    <submittedName>
        <fullName evidence="4">Uncharacterized protein</fullName>
    </submittedName>
</protein>
<evidence type="ECO:0000313" key="5">
    <source>
        <dbReference type="Proteomes" id="UP001551482"/>
    </source>
</evidence>
<keyword evidence="2" id="KW-1133">Transmembrane helix</keyword>
<keyword evidence="2" id="KW-0472">Membrane</keyword>
<evidence type="ECO:0000256" key="3">
    <source>
        <dbReference type="SAM" id="SignalP"/>
    </source>
</evidence>
<evidence type="ECO:0000256" key="1">
    <source>
        <dbReference type="SAM" id="MobiDB-lite"/>
    </source>
</evidence>
<feature type="chain" id="PRO_5047065431" evidence="3">
    <location>
        <begin position="23"/>
        <end position="109"/>
    </location>
</feature>
<gene>
    <name evidence="4" type="ORF">AB0C36_40260</name>
</gene>
<keyword evidence="2" id="KW-0812">Transmembrane</keyword>
<name>A0ABV3DVF2_9ACTN</name>
<accession>A0ABV3DVF2</accession>
<feature type="transmembrane region" description="Helical" evidence="2">
    <location>
        <begin position="80"/>
        <end position="103"/>
    </location>
</feature>
<reference evidence="4 5" key="1">
    <citation type="submission" date="2024-06" db="EMBL/GenBank/DDBJ databases">
        <title>The Natural Products Discovery Center: Release of the First 8490 Sequenced Strains for Exploring Actinobacteria Biosynthetic Diversity.</title>
        <authorList>
            <person name="Kalkreuter E."/>
            <person name="Kautsar S.A."/>
            <person name="Yang D."/>
            <person name="Bader C.D."/>
            <person name="Teijaro C.N."/>
            <person name="Fluegel L."/>
            <person name="Davis C.M."/>
            <person name="Simpson J.R."/>
            <person name="Lauterbach L."/>
            <person name="Steele A.D."/>
            <person name="Gui C."/>
            <person name="Meng S."/>
            <person name="Li G."/>
            <person name="Viehrig K."/>
            <person name="Ye F."/>
            <person name="Su P."/>
            <person name="Kiefer A.F."/>
            <person name="Nichols A."/>
            <person name="Cepeda A.J."/>
            <person name="Yan W."/>
            <person name="Fan B."/>
            <person name="Jiang Y."/>
            <person name="Adhikari A."/>
            <person name="Zheng C.-J."/>
            <person name="Schuster L."/>
            <person name="Cowan T.M."/>
            <person name="Smanski M.J."/>
            <person name="Chevrette M.G."/>
            <person name="De Carvalho L.P.S."/>
            <person name="Shen B."/>
        </authorList>
    </citation>
    <scope>NUCLEOTIDE SEQUENCE [LARGE SCALE GENOMIC DNA]</scope>
    <source>
        <strain evidence="4 5">NPDC048946</strain>
    </source>
</reference>
<sequence length="109" mass="10826">MAGTAVGLALGLTLFVGPVAGAAPSGPAAGAAQAQTGAAVQGAPAEQLPQAPSSVAKAENPVAHAPAAKPKKKKKKKSKFGVGLIIGIVLVVLVVGILVFFLMKRRSRH</sequence>
<comment type="caution">
    <text evidence="4">The sequence shown here is derived from an EMBL/GenBank/DDBJ whole genome shotgun (WGS) entry which is preliminary data.</text>
</comment>
<evidence type="ECO:0000313" key="4">
    <source>
        <dbReference type="EMBL" id="MEU8139715.1"/>
    </source>
</evidence>